<dbReference type="OrthoDB" id="3429567at2"/>
<dbReference type="RefSeq" id="WP_131290681.1">
    <property type="nucleotide sequence ID" value="NZ_SJKA01000006.1"/>
</dbReference>
<dbReference type="InterPro" id="IPR050272">
    <property type="entry name" value="Isochorismatase-like_hydrls"/>
</dbReference>
<feature type="domain" description="Isochorismatase-like" evidence="2">
    <location>
        <begin position="25"/>
        <end position="163"/>
    </location>
</feature>
<keyword evidence="4" id="KW-1185">Reference proteome</keyword>
<dbReference type="GO" id="GO:0016787">
    <property type="term" value="F:hydrolase activity"/>
    <property type="evidence" value="ECO:0007669"/>
    <property type="project" value="UniProtKB-KW"/>
</dbReference>
<dbReference type="Pfam" id="PF00857">
    <property type="entry name" value="Isochorismatase"/>
    <property type="match status" value="1"/>
</dbReference>
<dbReference type="PANTHER" id="PTHR43540:SF1">
    <property type="entry name" value="ISOCHORISMATASE HYDROLASE"/>
    <property type="match status" value="1"/>
</dbReference>
<reference evidence="3 4" key="1">
    <citation type="submission" date="2019-02" db="EMBL/GenBank/DDBJ databases">
        <title>Kribbella capetownensis sp. nov. and Kribbella speibonae sp. nov., isolated from soil.</title>
        <authorList>
            <person name="Curtis S.M."/>
            <person name="Norton I."/>
            <person name="Everest G.J."/>
            <person name="Meyers P.R."/>
        </authorList>
    </citation>
    <scope>NUCLEOTIDE SEQUENCE [LARGE SCALE GENOMIC DNA]</scope>
    <source>
        <strain evidence="3 4">DSM 27082</strain>
    </source>
</reference>
<dbReference type="Proteomes" id="UP000292695">
    <property type="component" value="Unassembled WGS sequence"/>
</dbReference>
<organism evidence="3 4">
    <name type="scientific">Kribbella sindirgiensis</name>
    <dbReference type="NCBI Taxonomy" id="1124744"/>
    <lineage>
        <taxon>Bacteria</taxon>
        <taxon>Bacillati</taxon>
        <taxon>Actinomycetota</taxon>
        <taxon>Actinomycetes</taxon>
        <taxon>Propionibacteriales</taxon>
        <taxon>Kribbellaceae</taxon>
        <taxon>Kribbella</taxon>
    </lineage>
</organism>
<dbReference type="InterPro" id="IPR000868">
    <property type="entry name" value="Isochorismatase-like_dom"/>
</dbReference>
<dbReference type="SUPFAM" id="SSF52499">
    <property type="entry name" value="Isochorismatase-like hydrolases"/>
    <property type="match status" value="1"/>
</dbReference>
<evidence type="ECO:0000313" key="4">
    <source>
        <dbReference type="Proteomes" id="UP000292695"/>
    </source>
</evidence>
<name>A0A4R0IML3_9ACTN</name>
<dbReference type="Gene3D" id="3.40.50.850">
    <property type="entry name" value="Isochorismatase-like"/>
    <property type="match status" value="1"/>
</dbReference>
<evidence type="ECO:0000313" key="3">
    <source>
        <dbReference type="EMBL" id="TCC32478.1"/>
    </source>
</evidence>
<dbReference type="PANTHER" id="PTHR43540">
    <property type="entry name" value="PEROXYUREIDOACRYLATE/UREIDOACRYLATE AMIDOHYDROLASE-RELATED"/>
    <property type="match status" value="1"/>
</dbReference>
<evidence type="ECO:0000256" key="1">
    <source>
        <dbReference type="ARBA" id="ARBA00022801"/>
    </source>
</evidence>
<gene>
    <name evidence="3" type="ORF">E0H50_20085</name>
</gene>
<dbReference type="EMBL" id="SJKA01000006">
    <property type="protein sequence ID" value="TCC32478.1"/>
    <property type="molecule type" value="Genomic_DNA"/>
</dbReference>
<accession>A0A4R0IML3</accession>
<keyword evidence="1" id="KW-0378">Hydrolase</keyword>
<evidence type="ECO:0000259" key="2">
    <source>
        <dbReference type="Pfam" id="PF00857"/>
    </source>
</evidence>
<dbReference type="InterPro" id="IPR036380">
    <property type="entry name" value="Isochorismatase-like_sf"/>
</dbReference>
<proteinExistence type="predicted"/>
<comment type="caution">
    <text evidence="3">The sequence shown here is derived from an EMBL/GenBank/DDBJ whole genome shotgun (WGS) entry which is preliminary data.</text>
</comment>
<dbReference type="AlphaFoldDB" id="A0A4R0IML3"/>
<sequence>MPPPDATTSSDATHLPGALSSPVDALVLVDLQTAFVSGPGAVPGAAALLDRVSDLLDRARAAGALVVHLQNDGPPGADDEPETPGWELYLPLKPGPREHVIRKPRDDGFDATPLGEILVSAGVRSLAICGVMSEMCVHATSKTALARGYRVVLPYDAHATYDVPAVPGVADKIPAHVVSRVAAWSLGDQPENTTPTSAVTF</sequence>
<protein>
    <submittedName>
        <fullName evidence="3">Isochorismatase family protein</fullName>
    </submittedName>
</protein>